<comment type="caution">
    <text evidence="5">Lacks conserved residue(s) required for the propagation of feature annotation.</text>
</comment>
<dbReference type="Gene3D" id="3.40.50.150">
    <property type="entry name" value="Vaccinia Virus protein VP39"/>
    <property type="match status" value="1"/>
</dbReference>
<evidence type="ECO:0000313" key="6">
    <source>
        <dbReference type="EMBL" id="HGT39738.1"/>
    </source>
</evidence>
<proteinExistence type="inferred from homology"/>
<dbReference type="InterPro" id="IPR004033">
    <property type="entry name" value="UbiE/COQ5_MeTrFase"/>
</dbReference>
<dbReference type="InterPro" id="IPR023576">
    <property type="entry name" value="UbiE/COQ5_MeTrFase_CS"/>
</dbReference>
<organism evidence="6">
    <name type="scientific">Schlesneria paludicola</name>
    <dbReference type="NCBI Taxonomy" id="360056"/>
    <lineage>
        <taxon>Bacteria</taxon>
        <taxon>Pseudomonadati</taxon>
        <taxon>Planctomycetota</taxon>
        <taxon>Planctomycetia</taxon>
        <taxon>Planctomycetales</taxon>
        <taxon>Planctomycetaceae</taxon>
        <taxon>Schlesneria</taxon>
    </lineage>
</organism>
<dbReference type="PROSITE" id="PS01183">
    <property type="entry name" value="UBIE_1"/>
    <property type="match status" value="1"/>
</dbReference>
<dbReference type="EMBL" id="DSVQ01000015">
    <property type="protein sequence ID" value="HGT39738.1"/>
    <property type="molecule type" value="Genomic_DNA"/>
</dbReference>
<dbReference type="UniPathway" id="UPA00079">
    <property type="reaction ID" value="UER00169"/>
</dbReference>
<dbReference type="PANTHER" id="PTHR43591:SF24">
    <property type="entry name" value="2-METHOXY-6-POLYPRENYL-1,4-BENZOQUINOL METHYLASE, MITOCHONDRIAL"/>
    <property type="match status" value="1"/>
</dbReference>
<comment type="catalytic activity">
    <reaction evidence="5">
        <text>a 2-demethylmenaquinol + S-adenosyl-L-methionine = a menaquinol + S-adenosyl-L-homocysteine + H(+)</text>
        <dbReference type="Rhea" id="RHEA:42640"/>
        <dbReference type="Rhea" id="RHEA-COMP:9539"/>
        <dbReference type="Rhea" id="RHEA-COMP:9563"/>
        <dbReference type="ChEBI" id="CHEBI:15378"/>
        <dbReference type="ChEBI" id="CHEBI:18151"/>
        <dbReference type="ChEBI" id="CHEBI:55437"/>
        <dbReference type="ChEBI" id="CHEBI:57856"/>
        <dbReference type="ChEBI" id="CHEBI:59789"/>
        <dbReference type="EC" id="2.1.1.163"/>
    </reaction>
</comment>
<keyword evidence="3 5" id="KW-0808">Transferase</keyword>
<name>A0A7C4LMW7_9PLAN</name>
<dbReference type="NCBIfam" id="TIGR01934">
    <property type="entry name" value="MenG_MenH_UbiE"/>
    <property type="match status" value="1"/>
</dbReference>
<sequence>MTVDKSGERVRQMFGEISGRYDFLNHLLSGGTDVYWRWQTVRRCPPEGSAPILDVCTGTGDLALAYWQRGEGRIEVVGTDFTPQMLALAEQKRDAILSAMRRRSSDAAAMCPLTFLEADTQQLPFEDNRFQIVSVAFGLRNVTDTRRGIREMIRVCQPGGRVCILEFSLPANRLLRGMYLFYFRRVLPRIGQLLARNRHSAYNYLPASVAEFPYGAALAQLLAECGLERVTWTPLTFGIATLYIGRKPTGPTDRSQAG</sequence>
<keyword evidence="2 5" id="KW-0489">Methyltransferase</keyword>
<gene>
    <name evidence="6" type="primary">ubiE</name>
    <name evidence="5" type="synonym">menG</name>
    <name evidence="6" type="ORF">ENS64_10830</name>
</gene>
<comment type="function">
    <text evidence="5">Methyltransferase required for the conversion of demethylmenaquinol (DMKH2) to menaquinol (MKH2).</text>
</comment>
<dbReference type="SUPFAM" id="SSF53335">
    <property type="entry name" value="S-adenosyl-L-methionine-dependent methyltransferases"/>
    <property type="match status" value="1"/>
</dbReference>
<evidence type="ECO:0000256" key="5">
    <source>
        <dbReference type="HAMAP-Rule" id="MF_01813"/>
    </source>
</evidence>
<dbReference type="NCBIfam" id="NF001244">
    <property type="entry name" value="PRK00216.1-5"/>
    <property type="match status" value="1"/>
</dbReference>
<comment type="pathway">
    <text evidence="5">Quinol/quinone metabolism; menaquinone biosynthesis; menaquinol from 1,4-dihydroxy-2-naphthoate: step 2/2.</text>
</comment>
<evidence type="ECO:0000256" key="2">
    <source>
        <dbReference type="ARBA" id="ARBA00022603"/>
    </source>
</evidence>
<reference evidence="6" key="1">
    <citation type="journal article" date="2020" name="mSystems">
        <title>Genome- and Community-Level Interaction Insights into Carbon Utilization and Element Cycling Functions of Hydrothermarchaeota in Hydrothermal Sediment.</title>
        <authorList>
            <person name="Zhou Z."/>
            <person name="Liu Y."/>
            <person name="Xu W."/>
            <person name="Pan J."/>
            <person name="Luo Z.H."/>
            <person name="Li M."/>
        </authorList>
    </citation>
    <scope>NUCLEOTIDE SEQUENCE [LARGE SCALE GENOMIC DNA]</scope>
    <source>
        <strain evidence="6">SpSt-508</strain>
    </source>
</reference>
<protein>
    <recommendedName>
        <fullName evidence="5">Demethylmenaquinone methyltransferase</fullName>
        <ecNumber evidence="5">2.1.1.163</ecNumber>
    </recommendedName>
</protein>
<dbReference type="PROSITE" id="PS01184">
    <property type="entry name" value="UBIE_2"/>
    <property type="match status" value="1"/>
</dbReference>
<dbReference type="GO" id="GO:0043770">
    <property type="term" value="F:demethylmenaquinone methyltransferase activity"/>
    <property type="evidence" value="ECO:0007669"/>
    <property type="project" value="UniProtKB-UniRule"/>
</dbReference>
<evidence type="ECO:0000256" key="3">
    <source>
        <dbReference type="ARBA" id="ARBA00022679"/>
    </source>
</evidence>
<comment type="caution">
    <text evidence="6">The sequence shown here is derived from an EMBL/GenBank/DDBJ whole genome shotgun (WGS) entry which is preliminary data.</text>
</comment>
<feature type="binding site" evidence="5">
    <location>
        <position position="59"/>
    </location>
    <ligand>
        <name>S-adenosyl-L-methionine</name>
        <dbReference type="ChEBI" id="CHEBI:59789"/>
    </ligand>
</feature>
<dbReference type="InterPro" id="IPR029063">
    <property type="entry name" value="SAM-dependent_MTases_sf"/>
</dbReference>
<dbReference type="EC" id="2.1.1.163" evidence="5"/>
<accession>A0A7C4LMW7</accession>
<dbReference type="HAMAP" id="MF_01813">
    <property type="entry name" value="MenG_UbiE_methyltr"/>
    <property type="match status" value="1"/>
</dbReference>
<feature type="binding site" evidence="5">
    <location>
        <begin position="119"/>
        <end position="120"/>
    </location>
    <ligand>
        <name>S-adenosyl-L-methionine</name>
        <dbReference type="ChEBI" id="CHEBI:59789"/>
    </ligand>
</feature>
<dbReference type="GO" id="GO:0032259">
    <property type="term" value="P:methylation"/>
    <property type="evidence" value="ECO:0007669"/>
    <property type="project" value="UniProtKB-KW"/>
</dbReference>
<feature type="binding site" evidence="5">
    <location>
        <position position="80"/>
    </location>
    <ligand>
        <name>S-adenosyl-L-methionine</name>
        <dbReference type="ChEBI" id="CHEBI:59789"/>
    </ligand>
</feature>
<dbReference type="PROSITE" id="PS51608">
    <property type="entry name" value="SAM_MT_UBIE"/>
    <property type="match status" value="1"/>
</dbReference>
<keyword evidence="1 5" id="KW-0474">Menaquinone biosynthesis</keyword>
<dbReference type="PANTHER" id="PTHR43591">
    <property type="entry name" value="METHYLTRANSFERASE"/>
    <property type="match status" value="1"/>
</dbReference>
<dbReference type="AlphaFoldDB" id="A0A7C4LMW7"/>
<comment type="similarity">
    <text evidence="5">Belongs to the class I-like SAM-binding methyltransferase superfamily. MenG/UbiE family.</text>
</comment>
<dbReference type="Pfam" id="PF01209">
    <property type="entry name" value="Ubie_methyltran"/>
    <property type="match status" value="1"/>
</dbReference>
<evidence type="ECO:0000256" key="1">
    <source>
        <dbReference type="ARBA" id="ARBA00022428"/>
    </source>
</evidence>
<keyword evidence="4 5" id="KW-0949">S-adenosyl-L-methionine</keyword>
<dbReference type="GO" id="GO:0009234">
    <property type="term" value="P:menaquinone biosynthetic process"/>
    <property type="evidence" value="ECO:0007669"/>
    <property type="project" value="UniProtKB-UniRule"/>
</dbReference>
<dbReference type="CDD" id="cd02440">
    <property type="entry name" value="AdoMet_MTases"/>
    <property type="match status" value="1"/>
</dbReference>
<evidence type="ECO:0000256" key="4">
    <source>
        <dbReference type="ARBA" id="ARBA00022691"/>
    </source>
</evidence>